<protein>
    <submittedName>
        <fullName evidence="9 10">GLOBIN domain-containing protein</fullName>
    </submittedName>
</protein>
<dbReference type="Proteomes" id="UP000270924">
    <property type="component" value="Unassembled WGS sequence"/>
</dbReference>
<organism evidence="9">
    <name type="scientific">Wuchereria bancrofti</name>
    <dbReference type="NCBI Taxonomy" id="6293"/>
    <lineage>
        <taxon>Eukaryota</taxon>
        <taxon>Metazoa</taxon>
        <taxon>Ecdysozoa</taxon>
        <taxon>Nematoda</taxon>
        <taxon>Chromadorea</taxon>
        <taxon>Rhabditida</taxon>
        <taxon>Spirurina</taxon>
        <taxon>Spiruromorpha</taxon>
        <taxon>Filarioidea</taxon>
        <taxon>Onchocercidae</taxon>
        <taxon>Wuchereria</taxon>
    </lineage>
</organism>
<gene>
    <name evidence="6" type="ORF">WBA_LOCUS5086</name>
</gene>
<dbReference type="PROSITE" id="PS01033">
    <property type="entry name" value="GLOBIN"/>
    <property type="match status" value="1"/>
</dbReference>
<evidence type="ECO:0000313" key="10">
    <source>
        <dbReference type="WBParaSite" id="mrna-Wban_05752"/>
    </source>
</evidence>
<accession>A0A183XXR1</accession>
<evidence type="ECO:0000256" key="3">
    <source>
        <dbReference type="ARBA" id="ARBA00023004"/>
    </source>
</evidence>
<keyword evidence="4" id="KW-0813">Transport</keyword>
<sequence length="201" mass="23313">MLCRCFCSKSGTANSYDVPVTPPIMKAQNCETKDDDPRIPLTQKQKYVLTKNWKGIDREVSAAGVEMFLKMLSLHPEYYKMFPFHSIATSCEEKKRMDECLRLHGESVMKFLGQVISNIGNTENFFELINQNGRYHAHKKYFKPELFWVMEEPFLHSVKLILGERYTDNMHSIYKTVITIILSELEKGCESELKNGQIAKD</sequence>
<dbReference type="InterPro" id="IPR012292">
    <property type="entry name" value="Globin/Proto"/>
</dbReference>
<comment type="similarity">
    <text evidence="4">Belongs to the globin family.</text>
</comment>
<dbReference type="PANTHER" id="PTHR46458:SF5">
    <property type="entry name" value="GLOBIN FAMILY PROFILE DOMAIN-CONTAINING PROTEIN"/>
    <property type="match status" value="1"/>
</dbReference>
<keyword evidence="8" id="KW-1185">Reference proteome</keyword>
<evidence type="ECO:0000313" key="6">
    <source>
        <dbReference type="EMBL" id="VDM11700.1"/>
    </source>
</evidence>
<evidence type="ECO:0000259" key="5">
    <source>
        <dbReference type="PROSITE" id="PS01033"/>
    </source>
</evidence>
<dbReference type="GO" id="GO:0005344">
    <property type="term" value="F:oxygen carrier activity"/>
    <property type="evidence" value="ECO:0007669"/>
    <property type="project" value="UniProtKB-KW"/>
</dbReference>
<dbReference type="Gene3D" id="1.10.490.10">
    <property type="entry name" value="Globins"/>
    <property type="match status" value="1"/>
</dbReference>
<dbReference type="STRING" id="6293.A0A183XXR1"/>
<dbReference type="Proteomes" id="UP000093561">
    <property type="component" value="Unassembled WGS sequence"/>
</dbReference>
<dbReference type="GO" id="GO:0019825">
    <property type="term" value="F:oxygen binding"/>
    <property type="evidence" value="ECO:0007669"/>
    <property type="project" value="InterPro"/>
</dbReference>
<evidence type="ECO:0000256" key="1">
    <source>
        <dbReference type="ARBA" id="ARBA00022617"/>
    </source>
</evidence>
<keyword evidence="1 4" id="KW-0349">Heme</keyword>
<evidence type="ECO:0000313" key="8">
    <source>
        <dbReference type="Proteomes" id="UP000270924"/>
    </source>
</evidence>
<dbReference type="InterPro" id="IPR009050">
    <property type="entry name" value="Globin-like_sf"/>
</dbReference>
<dbReference type="GO" id="GO:0020037">
    <property type="term" value="F:heme binding"/>
    <property type="evidence" value="ECO:0007669"/>
    <property type="project" value="InterPro"/>
</dbReference>
<keyword evidence="2" id="KW-0479">Metal-binding</keyword>
<reference evidence="6 8" key="4">
    <citation type="submission" date="2018-11" db="EMBL/GenBank/DDBJ databases">
        <authorList>
            <consortium name="Pathogen Informatics"/>
        </authorList>
    </citation>
    <scope>NUCLEOTIDE SEQUENCE [LARGE SCALE GENOMIC DNA]</scope>
</reference>
<feature type="domain" description="Globin" evidence="5">
    <location>
        <begin position="40"/>
        <end position="190"/>
    </location>
</feature>
<reference evidence="7" key="1">
    <citation type="submission" date="2015-03" db="EMBL/GenBank/DDBJ databases">
        <title>Wuchereria bancrofti Genome Sequencing Papua New Guinea Strain.</title>
        <authorList>
            <person name="Small S.T."/>
            <person name="Serre D."/>
            <person name="Zimmerman P.A."/>
        </authorList>
    </citation>
    <scope>NUCLEOTIDE SEQUENCE [LARGE SCALE GENOMIC DNA]</scope>
    <source>
        <strain evidence="7">pt0022</strain>
    </source>
</reference>
<dbReference type="OMA" id="CMFIKLF"/>
<dbReference type="PANTHER" id="PTHR46458">
    <property type="entry name" value="BLR2807 PROTEIN"/>
    <property type="match status" value="1"/>
</dbReference>
<keyword evidence="3" id="KW-0408">Iron</keyword>
<name>A0A183XXR1_WUCBA</name>
<keyword evidence="4" id="KW-0561">Oxygen transport</keyword>
<evidence type="ECO:0000256" key="2">
    <source>
        <dbReference type="ARBA" id="ARBA00022723"/>
    </source>
</evidence>
<proteinExistence type="inferred from homology"/>
<reference evidence="7" key="2">
    <citation type="journal article" date="2016" name="Mol. Ecol.">
        <title>Population genomics of the filarial nematode parasite Wuchereria bancrofti from mosquitoes.</title>
        <authorList>
            <person name="Small S.T."/>
            <person name="Reimer L.J."/>
            <person name="Tisch D.J."/>
            <person name="King C.L."/>
            <person name="Christensen B.M."/>
            <person name="Siba P.M."/>
            <person name="Kazura J.W."/>
            <person name="Serre D."/>
            <person name="Zimmerman P.A."/>
        </authorList>
    </citation>
    <scope>NUCLEOTIDE SEQUENCE</scope>
    <source>
        <strain evidence="7">pt0022</strain>
    </source>
</reference>
<evidence type="ECO:0000313" key="7">
    <source>
        <dbReference type="Proteomes" id="UP000093561"/>
    </source>
</evidence>
<dbReference type="WBParaSite" id="mrna-Wban_05752">
    <property type="protein sequence ID" value="mrna-Wban_05752"/>
    <property type="gene ID" value="Wban_05752"/>
</dbReference>
<reference evidence="9" key="3">
    <citation type="submission" date="2016-11" db="UniProtKB">
        <authorList>
            <consortium name="WormBaseParasite"/>
        </authorList>
    </citation>
    <scope>IDENTIFICATION</scope>
    <source>
        <strain evidence="9 10">pt0022</strain>
    </source>
</reference>
<dbReference type="InterPro" id="IPR050532">
    <property type="entry name" value="Globin-like_OT"/>
</dbReference>
<dbReference type="AlphaFoldDB" id="A0A183XXR1"/>
<dbReference type="SUPFAM" id="SSF46458">
    <property type="entry name" value="Globin-like"/>
    <property type="match status" value="1"/>
</dbReference>
<dbReference type="GO" id="GO:0046872">
    <property type="term" value="F:metal ion binding"/>
    <property type="evidence" value="ECO:0007669"/>
    <property type="project" value="UniProtKB-KW"/>
</dbReference>
<dbReference type="InterPro" id="IPR000971">
    <property type="entry name" value="Globin"/>
</dbReference>
<dbReference type="Pfam" id="PF00042">
    <property type="entry name" value="Globin"/>
    <property type="match status" value="1"/>
</dbReference>
<evidence type="ECO:0000256" key="4">
    <source>
        <dbReference type="RuleBase" id="RU000356"/>
    </source>
</evidence>
<dbReference type="OrthoDB" id="6344802at2759"/>
<evidence type="ECO:0000313" key="9">
    <source>
        <dbReference type="WBParaSite" id="maker-PairedContig_724-snap-gene-2.10-mRNA-1"/>
    </source>
</evidence>
<dbReference type="WBParaSite" id="maker-PairedContig_724-snap-gene-2.10-mRNA-1">
    <property type="protein sequence ID" value="maker-PairedContig_724-snap-gene-2.10-mRNA-1"/>
    <property type="gene ID" value="maker-PairedContig_724-snap-gene-2.10"/>
</dbReference>
<dbReference type="EMBL" id="UYWW01002364">
    <property type="protein sequence ID" value="VDM11700.1"/>
    <property type="molecule type" value="Genomic_DNA"/>
</dbReference>